<protein>
    <submittedName>
        <fullName evidence="2">Uncharacterized protein</fullName>
    </submittedName>
</protein>
<evidence type="ECO:0000256" key="1">
    <source>
        <dbReference type="SAM" id="SignalP"/>
    </source>
</evidence>
<comment type="caution">
    <text evidence="2">The sequence shown here is derived from an EMBL/GenBank/DDBJ whole genome shotgun (WGS) entry which is preliminary data.</text>
</comment>
<organism evidence="2 3">
    <name type="scientific">Paractinoplanes rishiriensis</name>
    <dbReference type="NCBI Taxonomy" id="1050105"/>
    <lineage>
        <taxon>Bacteria</taxon>
        <taxon>Bacillati</taxon>
        <taxon>Actinomycetota</taxon>
        <taxon>Actinomycetes</taxon>
        <taxon>Micromonosporales</taxon>
        <taxon>Micromonosporaceae</taxon>
        <taxon>Paractinoplanes</taxon>
    </lineage>
</organism>
<evidence type="ECO:0000313" key="2">
    <source>
        <dbReference type="EMBL" id="GIF01346.1"/>
    </source>
</evidence>
<dbReference type="RefSeq" id="WP_203790019.1">
    <property type="nucleotide sequence ID" value="NZ_BOMV01000101.1"/>
</dbReference>
<dbReference type="EMBL" id="BOMV01000101">
    <property type="protein sequence ID" value="GIF01346.1"/>
    <property type="molecule type" value="Genomic_DNA"/>
</dbReference>
<name>A0A919N1F8_9ACTN</name>
<dbReference type="AlphaFoldDB" id="A0A919N1F8"/>
<gene>
    <name evidence="2" type="ORF">Ari01nite_88100</name>
</gene>
<sequence length="100" mass="10334">MNVRWNRLAGPGLTAAAGAAALVMLVASPAMASPLFCGAGRGLTAQNAIQGAFDDAQNSAQSEGFYGACTLSAEPQVFEIFDDPNFGHIFRAQVTVTCLP</sequence>
<evidence type="ECO:0000313" key="3">
    <source>
        <dbReference type="Proteomes" id="UP000636960"/>
    </source>
</evidence>
<accession>A0A919N1F8</accession>
<feature type="signal peptide" evidence="1">
    <location>
        <begin position="1"/>
        <end position="32"/>
    </location>
</feature>
<reference evidence="2" key="1">
    <citation type="submission" date="2021-01" db="EMBL/GenBank/DDBJ databases">
        <title>Whole genome shotgun sequence of Actinoplanes rishiriensis NBRC 108556.</title>
        <authorList>
            <person name="Komaki H."/>
            <person name="Tamura T."/>
        </authorList>
    </citation>
    <scope>NUCLEOTIDE SEQUENCE</scope>
    <source>
        <strain evidence="2">NBRC 108556</strain>
    </source>
</reference>
<proteinExistence type="predicted"/>
<keyword evidence="1" id="KW-0732">Signal</keyword>
<feature type="chain" id="PRO_5037885861" evidence="1">
    <location>
        <begin position="33"/>
        <end position="100"/>
    </location>
</feature>
<keyword evidence="3" id="KW-1185">Reference proteome</keyword>
<dbReference type="Proteomes" id="UP000636960">
    <property type="component" value="Unassembled WGS sequence"/>
</dbReference>